<feature type="transmembrane region" description="Helical" evidence="7">
    <location>
        <begin position="179"/>
        <end position="201"/>
    </location>
</feature>
<dbReference type="Proteomes" id="UP000319663">
    <property type="component" value="Unassembled WGS sequence"/>
</dbReference>
<feature type="transmembrane region" description="Helical" evidence="7">
    <location>
        <begin position="282"/>
        <end position="307"/>
    </location>
</feature>
<dbReference type="PANTHER" id="PTHR43791">
    <property type="entry name" value="PERMEASE-RELATED"/>
    <property type="match status" value="1"/>
</dbReference>
<feature type="transmembrane region" description="Helical" evidence="7">
    <location>
        <begin position="144"/>
        <end position="167"/>
    </location>
</feature>
<organism evidence="9 10">
    <name type="scientific">Monascus purpureus</name>
    <name type="common">Red mold</name>
    <name type="synonym">Monascus anka</name>
    <dbReference type="NCBI Taxonomy" id="5098"/>
    <lineage>
        <taxon>Eukaryota</taxon>
        <taxon>Fungi</taxon>
        <taxon>Dikarya</taxon>
        <taxon>Ascomycota</taxon>
        <taxon>Pezizomycotina</taxon>
        <taxon>Eurotiomycetes</taxon>
        <taxon>Eurotiomycetidae</taxon>
        <taxon>Eurotiales</taxon>
        <taxon>Aspergillaceae</taxon>
        <taxon>Monascus</taxon>
    </lineage>
</organism>
<dbReference type="InterPro" id="IPR020846">
    <property type="entry name" value="MFS_dom"/>
</dbReference>
<comment type="caution">
    <text evidence="9">The sequence shown here is derived from an EMBL/GenBank/DDBJ whole genome shotgun (WGS) entry which is preliminary data.</text>
</comment>
<comment type="subcellular location">
    <subcellularLocation>
        <location evidence="1">Membrane</location>
        <topology evidence="1">Multi-pass membrane protein</topology>
    </subcellularLocation>
</comment>
<dbReference type="PROSITE" id="PS50850">
    <property type="entry name" value="MFS"/>
    <property type="match status" value="1"/>
</dbReference>
<dbReference type="GO" id="GO:0022857">
    <property type="term" value="F:transmembrane transporter activity"/>
    <property type="evidence" value="ECO:0007669"/>
    <property type="project" value="InterPro"/>
</dbReference>
<dbReference type="SUPFAM" id="SSF103473">
    <property type="entry name" value="MFS general substrate transporter"/>
    <property type="match status" value="1"/>
</dbReference>
<dbReference type="InterPro" id="IPR036259">
    <property type="entry name" value="MFS_trans_sf"/>
</dbReference>
<evidence type="ECO:0000256" key="4">
    <source>
        <dbReference type="ARBA" id="ARBA00022989"/>
    </source>
</evidence>
<evidence type="ECO:0000259" key="8">
    <source>
        <dbReference type="PROSITE" id="PS50850"/>
    </source>
</evidence>
<accession>A0A507R1X1</accession>
<keyword evidence="10" id="KW-1185">Reference proteome</keyword>
<dbReference type="PANTHER" id="PTHR43791:SF24">
    <property type="entry name" value="NICOTINIC ACID PLASMA MEMBRANE TRANSPORTER"/>
    <property type="match status" value="1"/>
</dbReference>
<feature type="transmembrane region" description="Helical" evidence="7">
    <location>
        <begin position="49"/>
        <end position="69"/>
    </location>
</feature>
<evidence type="ECO:0000256" key="3">
    <source>
        <dbReference type="ARBA" id="ARBA00022692"/>
    </source>
</evidence>
<keyword evidence="2" id="KW-0813">Transport</keyword>
<dbReference type="OrthoDB" id="2962993at2759"/>
<dbReference type="CDD" id="cd17327">
    <property type="entry name" value="MFS_FEN2_like"/>
    <property type="match status" value="1"/>
</dbReference>
<dbReference type="Gene3D" id="1.20.1250.20">
    <property type="entry name" value="MFS general substrate transporter like domains"/>
    <property type="match status" value="2"/>
</dbReference>
<proteinExistence type="inferred from homology"/>
<evidence type="ECO:0000256" key="6">
    <source>
        <dbReference type="ARBA" id="ARBA00037968"/>
    </source>
</evidence>
<keyword evidence="4 7" id="KW-1133">Transmembrane helix</keyword>
<reference evidence="9 10" key="1">
    <citation type="submission" date="2019-06" db="EMBL/GenBank/DDBJ databases">
        <title>Wine fermentation using esterase from Monascus purpureus.</title>
        <authorList>
            <person name="Geng C."/>
            <person name="Zhang Y."/>
        </authorList>
    </citation>
    <scope>NUCLEOTIDE SEQUENCE [LARGE SCALE GENOMIC DNA]</scope>
    <source>
        <strain evidence="9">HQ1</strain>
    </source>
</reference>
<evidence type="ECO:0000313" key="9">
    <source>
        <dbReference type="EMBL" id="TQB76586.1"/>
    </source>
</evidence>
<feature type="transmembrane region" description="Helical" evidence="7">
    <location>
        <begin position="373"/>
        <end position="393"/>
    </location>
</feature>
<keyword evidence="5 7" id="KW-0472">Membrane</keyword>
<feature type="transmembrane region" description="Helical" evidence="7">
    <location>
        <begin position="119"/>
        <end position="138"/>
    </location>
</feature>
<feature type="transmembrane region" description="Helical" evidence="7">
    <location>
        <begin position="319"/>
        <end position="338"/>
    </location>
</feature>
<dbReference type="STRING" id="5098.A0A507R1X1"/>
<gene>
    <name evidence="9" type="ORF">MPDQ_007507</name>
</gene>
<protein>
    <recommendedName>
        <fullName evidence="8">Major facilitator superfamily (MFS) profile domain-containing protein</fullName>
    </recommendedName>
</protein>
<evidence type="ECO:0000256" key="5">
    <source>
        <dbReference type="ARBA" id="ARBA00023136"/>
    </source>
</evidence>
<evidence type="ECO:0000256" key="1">
    <source>
        <dbReference type="ARBA" id="ARBA00004141"/>
    </source>
</evidence>
<feature type="transmembrane region" description="Helical" evidence="7">
    <location>
        <begin position="213"/>
        <end position="234"/>
    </location>
</feature>
<dbReference type="AlphaFoldDB" id="A0A507R1X1"/>
<dbReference type="GO" id="GO:0016020">
    <property type="term" value="C:membrane"/>
    <property type="evidence" value="ECO:0007669"/>
    <property type="project" value="UniProtKB-SubCell"/>
</dbReference>
<dbReference type="EMBL" id="VIFY01000008">
    <property type="protein sequence ID" value="TQB76586.1"/>
    <property type="molecule type" value="Genomic_DNA"/>
</dbReference>
<evidence type="ECO:0000256" key="7">
    <source>
        <dbReference type="SAM" id="Phobius"/>
    </source>
</evidence>
<feature type="transmembrane region" description="Helical" evidence="7">
    <location>
        <begin position="432"/>
        <end position="456"/>
    </location>
</feature>
<feature type="transmembrane region" description="Helical" evidence="7">
    <location>
        <begin position="345"/>
        <end position="367"/>
    </location>
</feature>
<dbReference type="FunFam" id="1.20.1250.20:FF:000018">
    <property type="entry name" value="MFS transporter permease"/>
    <property type="match status" value="1"/>
</dbReference>
<comment type="similarity">
    <text evidence="6">Belongs to the major facilitator superfamily. Allantoate permease family.</text>
</comment>
<dbReference type="InterPro" id="IPR011701">
    <property type="entry name" value="MFS"/>
</dbReference>
<name>A0A507R1X1_MONPU</name>
<keyword evidence="3 7" id="KW-0812">Transmembrane</keyword>
<dbReference type="FunFam" id="1.20.1250.20:FF:000068">
    <property type="entry name" value="MFS general substrate transporter"/>
    <property type="match status" value="1"/>
</dbReference>
<evidence type="ECO:0000256" key="2">
    <source>
        <dbReference type="ARBA" id="ARBA00022448"/>
    </source>
</evidence>
<feature type="transmembrane region" description="Helical" evidence="7">
    <location>
        <begin position="89"/>
        <end position="112"/>
    </location>
</feature>
<sequence>MAVADDVVAPPDDAKDFGALEQKAESGSIHEADEAVLDPRKERKLLMKLDAVFVPIIMLTYLSCFLDRSNIGNVKVAGMPEAIHASPTQFSTAVSIFYATYVILEAPWAVLMKKLTPRYILTGLCIIWSITTVFTGFIENVASLYATRLILGGCEAGLFPCLNLYLTMVYRREEQAKRVSYLMSCAAISGAVGGLLAYGLLHMDGVAGKAGWRWVYIIEGLFSFVCALIIWFGLPNDPSNAYFLTDEEKWMMSVRNEQRRKYMGSEKFSWEEMRIELRDPKVYFSSVIQFCQDILLYGFSTFLPAVLRSLGYSSLMSNVLTVPVYAWAAIIYIAMAYFADRYSKYAVFLIGGNFFGIAGYIILLASSSDAVKYFGTYLCAVATYTGPGLNVAWLNVNVAPQYRRALAIGLQQSIGNCAGIVAGQIYRKSPYVLGNAFSLGSMVVAQVAIVAHALYLRRENAVKGQIENGEKEDTRRVQTGDGAVDFKYYY</sequence>
<dbReference type="Pfam" id="PF07690">
    <property type="entry name" value="MFS_1"/>
    <property type="match status" value="1"/>
</dbReference>
<feature type="domain" description="Major facilitator superfamily (MFS) profile" evidence="8">
    <location>
        <begin position="53"/>
        <end position="459"/>
    </location>
</feature>
<evidence type="ECO:0000313" key="10">
    <source>
        <dbReference type="Proteomes" id="UP000319663"/>
    </source>
</evidence>